<organism evidence="2 3">
    <name type="scientific">Rhodococcus pyridinivorans KG-16</name>
    <dbReference type="NCBI Taxonomy" id="1441730"/>
    <lineage>
        <taxon>Bacteria</taxon>
        <taxon>Bacillati</taxon>
        <taxon>Actinomycetota</taxon>
        <taxon>Actinomycetes</taxon>
        <taxon>Mycobacteriales</taxon>
        <taxon>Nocardiaceae</taxon>
        <taxon>Rhodococcus</taxon>
    </lineage>
</organism>
<accession>A0A0V9UE61</accession>
<dbReference type="NCBIfam" id="TIGR00481">
    <property type="entry name" value="YbhB/YbcL family Raf kinase inhibitor-like protein"/>
    <property type="match status" value="1"/>
</dbReference>
<dbReference type="Gene3D" id="3.90.280.10">
    <property type="entry name" value="PEBP-like"/>
    <property type="match status" value="1"/>
</dbReference>
<dbReference type="EMBL" id="AZXY01000016">
    <property type="protein sequence ID" value="KSZ56354.1"/>
    <property type="molecule type" value="Genomic_DNA"/>
</dbReference>
<dbReference type="PANTHER" id="PTHR30289">
    <property type="entry name" value="UNCHARACTERIZED PROTEIN YBCL-RELATED"/>
    <property type="match status" value="1"/>
</dbReference>
<gene>
    <name evidence="2" type="ORF">Z045_23225</name>
</gene>
<protein>
    <recommendedName>
        <fullName evidence="4">YbhB/YbcL family Raf kinase inhibitor-like protein</fullName>
    </recommendedName>
</protein>
<dbReference type="SUPFAM" id="SSF49777">
    <property type="entry name" value="PEBP-like"/>
    <property type="match status" value="1"/>
</dbReference>
<dbReference type="AlphaFoldDB" id="A0A0V9UE61"/>
<dbReference type="PATRIC" id="fig|1441730.3.peg.4863"/>
<dbReference type="Pfam" id="PF01161">
    <property type="entry name" value="PBP"/>
    <property type="match status" value="1"/>
</dbReference>
<sequence length="180" mass="18905">MAFDYDPYKFLPELPTFEVTSADFAEGEEWKLPQASGAFGIPGGGDVSPQLSWSGFPAETKSFVVTVFDPDAPTASGFWHWAVANIPTSVTELPAGAGSADSDALPEQAVTLRHDGGAHGFIGAAPPAGHGHHRYIVAVHALDVEVLEGVTPESSPAFLGFNVFGHAIARGLLTGTYEVR</sequence>
<evidence type="ECO:0000313" key="3">
    <source>
        <dbReference type="Proteomes" id="UP000053060"/>
    </source>
</evidence>
<name>A0A0V9UE61_9NOCA</name>
<dbReference type="GeneID" id="86865946"/>
<dbReference type="InterPro" id="IPR036610">
    <property type="entry name" value="PEBP-like_sf"/>
</dbReference>
<reference evidence="2 3" key="2">
    <citation type="journal article" date="2016" name="Genome Announc.">
        <title>Draft Genome Sequence of a Versatile Hydrocarbon-Degrading Bacterium, Rhodococcus pyridinivorans Strain KG-16, Collected from Oil Fields in India.</title>
        <authorList>
            <person name="Aggarwal R.K."/>
            <person name="Dawar C."/>
            <person name="Phanindranath R."/>
            <person name="Mutnuri L."/>
            <person name="Dayal A.M."/>
        </authorList>
    </citation>
    <scope>NUCLEOTIDE SEQUENCE [LARGE SCALE GENOMIC DNA]</scope>
    <source>
        <strain evidence="2 3">KG-16</strain>
    </source>
</reference>
<proteinExistence type="inferred from homology"/>
<dbReference type="Proteomes" id="UP000053060">
    <property type="component" value="Unassembled WGS sequence"/>
</dbReference>
<dbReference type="RefSeq" id="WP_060654461.1">
    <property type="nucleotide sequence ID" value="NZ_AZXY01000016.1"/>
</dbReference>
<dbReference type="InterPro" id="IPR005247">
    <property type="entry name" value="YbhB_YbcL/LppC-like"/>
</dbReference>
<evidence type="ECO:0000256" key="1">
    <source>
        <dbReference type="ARBA" id="ARBA00007120"/>
    </source>
</evidence>
<reference evidence="3" key="1">
    <citation type="submission" date="2015-01" db="EMBL/GenBank/DDBJ databases">
        <title>Draft genome sequence of Rhodococcus pyridinivorans strain KG-16, a hydrocarbon-degrading bacterium.</title>
        <authorList>
            <person name="Aggarwal R.K."/>
            <person name="Dawar C."/>
        </authorList>
    </citation>
    <scope>NUCLEOTIDE SEQUENCE [LARGE SCALE GENOMIC DNA]</scope>
    <source>
        <strain evidence="3">KG-16</strain>
    </source>
</reference>
<comment type="similarity">
    <text evidence="1">Belongs to the UPF0098 family.</text>
</comment>
<comment type="caution">
    <text evidence="2">The sequence shown here is derived from an EMBL/GenBank/DDBJ whole genome shotgun (WGS) entry which is preliminary data.</text>
</comment>
<evidence type="ECO:0000313" key="2">
    <source>
        <dbReference type="EMBL" id="KSZ56354.1"/>
    </source>
</evidence>
<dbReference type="CDD" id="cd00865">
    <property type="entry name" value="PEBP_bact_arch"/>
    <property type="match status" value="1"/>
</dbReference>
<dbReference type="PANTHER" id="PTHR30289:SF1">
    <property type="entry name" value="PEBP (PHOSPHATIDYLETHANOLAMINE-BINDING PROTEIN) FAMILY PROTEIN"/>
    <property type="match status" value="1"/>
</dbReference>
<dbReference type="InterPro" id="IPR008914">
    <property type="entry name" value="PEBP"/>
</dbReference>
<evidence type="ECO:0008006" key="4">
    <source>
        <dbReference type="Google" id="ProtNLM"/>
    </source>
</evidence>